<evidence type="ECO:0000256" key="5">
    <source>
        <dbReference type="ARBA" id="ARBA00022630"/>
    </source>
</evidence>
<dbReference type="HAMAP" id="MF_00225">
    <property type="entry name" value="DHO_dh_type2"/>
    <property type="match status" value="1"/>
</dbReference>
<evidence type="ECO:0000256" key="10">
    <source>
        <dbReference type="ARBA" id="ARBA00048639"/>
    </source>
</evidence>
<proteinExistence type="inferred from homology"/>
<keyword evidence="9 11" id="KW-0472">Membrane</keyword>
<comment type="cofactor">
    <cofactor evidence="11">
        <name>FMN</name>
        <dbReference type="ChEBI" id="CHEBI:58210"/>
    </cofactor>
    <text evidence="11">Binds 1 FMN per subunit.</text>
</comment>
<feature type="binding site" evidence="11">
    <location>
        <position position="185"/>
    </location>
    <ligand>
        <name>substrate</name>
    </ligand>
</feature>
<feature type="binding site" evidence="11">
    <location>
        <position position="279"/>
    </location>
    <ligand>
        <name>FMN</name>
        <dbReference type="ChEBI" id="CHEBI:58210"/>
    </ligand>
</feature>
<dbReference type="PANTHER" id="PTHR48109">
    <property type="entry name" value="DIHYDROOROTATE DEHYDROGENASE (QUINONE), MITOCHONDRIAL-RELATED"/>
    <property type="match status" value="1"/>
</dbReference>
<feature type="binding site" evidence="11">
    <location>
        <position position="95"/>
    </location>
    <ligand>
        <name>FMN</name>
        <dbReference type="ChEBI" id="CHEBI:58210"/>
    </ligand>
</feature>
<dbReference type="RefSeq" id="WP_069962769.1">
    <property type="nucleotide sequence ID" value="NZ_CP016094.1"/>
</dbReference>
<keyword evidence="11" id="KW-1003">Cell membrane</keyword>
<dbReference type="AlphaFoldDB" id="A0A1D8AXM8"/>
<protein>
    <recommendedName>
        <fullName evidence="11">Dihydroorotate dehydrogenase (quinone)</fullName>
        <ecNumber evidence="11">1.3.5.2</ecNumber>
    </recommendedName>
    <alternativeName>
        <fullName evidence="11">DHOdehase</fullName>
        <shortName evidence="11">DHOD</shortName>
        <shortName evidence="11">DHODase</shortName>
    </alternativeName>
    <alternativeName>
        <fullName evidence="11">Dihydroorotate oxidase</fullName>
    </alternativeName>
</protein>
<comment type="similarity">
    <text evidence="4 11">Belongs to the dihydroorotate dehydrogenase family. Type 2 subfamily.</text>
</comment>
<feature type="binding site" evidence="11">
    <location>
        <position position="258"/>
    </location>
    <ligand>
        <name>FMN</name>
        <dbReference type="ChEBI" id="CHEBI:58210"/>
    </ligand>
</feature>
<evidence type="ECO:0000256" key="6">
    <source>
        <dbReference type="ARBA" id="ARBA00022643"/>
    </source>
</evidence>
<evidence type="ECO:0000256" key="4">
    <source>
        <dbReference type="ARBA" id="ARBA00005359"/>
    </source>
</evidence>
<dbReference type="PROSITE" id="PS00911">
    <property type="entry name" value="DHODEHASE_1"/>
    <property type="match status" value="1"/>
</dbReference>
<dbReference type="PROSITE" id="PS00912">
    <property type="entry name" value="DHODEHASE_2"/>
    <property type="match status" value="1"/>
</dbReference>
<dbReference type="Gene3D" id="3.20.20.70">
    <property type="entry name" value="Aldolase class I"/>
    <property type="match status" value="1"/>
</dbReference>
<dbReference type="EMBL" id="CP016094">
    <property type="protein sequence ID" value="AOS45643.1"/>
    <property type="molecule type" value="Genomic_DNA"/>
</dbReference>
<evidence type="ECO:0000256" key="7">
    <source>
        <dbReference type="ARBA" id="ARBA00022975"/>
    </source>
</evidence>
<dbReference type="NCBIfam" id="TIGR01036">
    <property type="entry name" value="pyrD_sub2"/>
    <property type="match status" value="1"/>
</dbReference>
<dbReference type="InterPro" id="IPR050074">
    <property type="entry name" value="DHO_dehydrogenase"/>
</dbReference>
<evidence type="ECO:0000256" key="9">
    <source>
        <dbReference type="ARBA" id="ARBA00023136"/>
    </source>
</evidence>
<evidence type="ECO:0000313" key="13">
    <source>
        <dbReference type="EMBL" id="AOS45643.1"/>
    </source>
</evidence>
<feature type="binding site" evidence="11">
    <location>
        <begin position="71"/>
        <end position="75"/>
    </location>
    <ligand>
        <name>FMN</name>
        <dbReference type="ChEBI" id="CHEBI:58210"/>
    </ligand>
</feature>
<dbReference type="Proteomes" id="UP000095228">
    <property type="component" value="Chromosome"/>
</dbReference>
<evidence type="ECO:0000259" key="12">
    <source>
        <dbReference type="Pfam" id="PF01180"/>
    </source>
</evidence>
<dbReference type="GO" id="GO:0044205">
    <property type="term" value="P:'de novo' UMP biosynthetic process"/>
    <property type="evidence" value="ECO:0007669"/>
    <property type="project" value="UniProtKB-UniRule"/>
</dbReference>
<dbReference type="GO" id="GO:0005737">
    <property type="term" value="C:cytoplasm"/>
    <property type="evidence" value="ECO:0007669"/>
    <property type="project" value="InterPro"/>
</dbReference>
<evidence type="ECO:0000256" key="1">
    <source>
        <dbReference type="ARBA" id="ARBA00003125"/>
    </source>
</evidence>
<evidence type="ECO:0000256" key="8">
    <source>
        <dbReference type="ARBA" id="ARBA00023002"/>
    </source>
</evidence>
<dbReference type="InterPro" id="IPR005720">
    <property type="entry name" value="Dihydroorotate_DH_cat"/>
</dbReference>
<keyword evidence="6 11" id="KW-0288">FMN</keyword>
<dbReference type="PIRSF" id="PIRSF000164">
    <property type="entry name" value="DHO_oxidase"/>
    <property type="match status" value="1"/>
</dbReference>
<comment type="function">
    <text evidence="1 11">Catalyzes the conversion of dihydroorotate to orotate with quinone as electron acceptor.</text>
</comment>
<feature type="binding site" evidence="11">
    <location>
        <position position="152"/>
    </location>
    <ligand>
        <name>FMN</name>
        <dbReference type="ChEBI" id="CHEBI:58210"/>
    </ligand>
</feature>
<dbReference type="Pfam" id="PF01180">
    <property type="entry name" value="DHO_dh"/>
    <property type="match status" value="1"/>
</dbReference>
<dbReference type="OrthoDB" id="9802377at2"/>
<feature type="binding site" evidence="11">
    <location>
        <position position="230"/>
    </location>
    <ligand>
        <name>FMN</name>
        <dbReference type="ChEBI" id="CHEBI:58210"/>
    </ligand>
</feature>
<feature type="binding site" evidence="11">
    <location>
        <position position="75"/>
    </location>
    <ligand>
        <name>substrate</name>
    </ligand>
</feature>
<dbReference type="GO" id="GO:0006207">
    <property type="term" value="P:'de novo' pyrimidine nucleobase biosynthetic process"/>
    <property type="evidence" value="ECO:0007669"/>
    <property type="project" value="UniProtKB-UniRule"/>
</dbReference>
<comment type="subcellular location">
    <subcellularLocation>
        <location evidence="11">Cell membrane</location>
        <topology evidence="11">Peripheral membrane protein</topology>
    </subcellularLocation>
    <subcellularLocation>
        <location evidence="2">Membrane</location>
    </subcellularLocation>
</comment>
<feature type="binding site" evidence="11">
    <location>
        <position position="190"/>
    </location>
    <ligand>
        <name>substrate</name>
    </ligand>
</feature>
<dbReference type="InterPro" id="IPR005719">
    <property type="entry name" value="Dihydroorotate_DH_2"/>
</dbReference>
<evidence type="ECO:0000313" key="14">
    <source>
        <dbReference type="Proteomes" id="UP000095228"/>
    </source>
</evidence>
<comment type="subunit">
    <text evidence="11">Monomer.</text>
</comment>
<dbReference type="PATRIC" id="fig|1838286.3.peg.2742"/>
<reference evidence="13 14" key="1">
    <citation type="submission" date="2016-06" db="EMBL/GenBank/DDBJ databases">
        <title>Three novel species with peptidoglycan cell walls form the new genus Lacunisphaera gen. nov. in the family Opitutaceae of the verrucomicrobial subdivision 4.</title>
        <authorList>
            <person name="Rast P."/>
            <person name="Gloeckner I."/>
            <person name="Jogler M."/>
            <person name="Boedeker C."/>
            <person name="Jeske O."/>
            <person name="Wiegand S."/>
            <person name="Reinhardt R."/>
            <person name="Schumann P."/>
            <person name="Rohde M."/>
            <person name="Spring S."/>
            <person name="Gloeckner F.O."/>
            <person name="Jogler C."/>
        </authorList>
    </citation>
    <scope>NUCLEOTIDE SEQUENCE [LARGE SCALE GENOMIC DNA]</scope>
    <source>
        <strain evidence="13 14">IG16b</strain>
    </source>
</reference>
<organism evidence="13 14">
    <name type="scientific">Lacunisphaera limnophila</name>
    <dbReference type="NCBI Taxonomy" id="1838286"/>
    <lineage>
        <taxon>Bacteria</taxon>
        <taxon>Pseudomonadati</taxon>
        <taxon>Verrucomicrobiota</taxon>
        <taxon>Opitutia</taxon>
        <taxon>Opitutales</taxon>
        <taxon>Opitutaceae</taxon>
        <taxon>Lacunisphaera</taxon>
    </lineage>
</organism>
<evidence type="ECO:0000256" key="3">
    <source>
        <dbReference type="ARBA" id="ARBA00005161"/>
    </source>
</evidence>
<accession>A0A1D8AXM8</accession>
<comment type="catalytic activity">
    <reaction evidence="10 11">
        <text>(S)-dihydroorotate + a quinone = orotate + a quinol</text>
        <dbReference type="Rhea" id="RHEA:30187"/>
        <dbReference type="ChEBI" id="CHEBI:24646"/>
        <dbReference type="ChEBI" id="CHEBI:30839"/>
        <dbReference type="ChEBI" id="CHEBI:30864"/>
        <dbReference type="ChEBI" id="CHEBI:132124"/>
        <dbReference type="EC" id="1.3.5.2"/>
    </reaction>
</comment>
<keyword evidence="8 11" id="KW-0560">Oxidoreductase</keyword>
<dbReference type="InterPro" id="IPR012135">
    <property type="entry name" value="Dihydroorotate_DH_1_2"/>
</dbReference>
<feature type="domain" description="Dihydroorotate dehydrogenase catalytic" evidence="12">
    <location>
        <begin position="56"/>
        <end position="347"/>
    </location>
</feature>
<feature type="binding site" evidence="11">
    <location>
        <begin position="329"/>
        <end position="330"/>
    </location>
    <ligand>
        <name>FMN</name>
        <dbReference type="ChEBI" id="CHEBI:58210"/>
    </ligand>
</feature>
<dbReference type="STRING" id="1838286.Verru16b_02727"/>
<dbReference type="InterPro" id="IPR013785">
    <property type="entry name" value="Aldolase_TIM"/>
</dbReference>
<evidence type="ECO:0000256" key="11">
    <source>
        <dbReference type="HAMAP-Rule" id="MF_00225"/>
    </source>
</evidence>
<dbReference type="NCBIfam" id="NF003652">
    <property type="entry name" value="PRK05286.2-5"/>
    <property type="match status" value="1"/>
</dbReference>
<sequence length="353" mass="37448">MGWLYQNVAKPAFFRLDPEHAHEVAVHGLALLGRVRPLCAVIERLHRLAPALHRPVECFGLKFPNAVGLAAGFDKEGRAWPAAAALGFGHVEIGTVTFHAQPGNPRPRCFRYPAEQAVINRMGFNNGGAAALAARLAGQPGPGRRTIPLGVNLGKSKVTPLDGALEDYLGSFRLLADHADYVVVNVSSPNTPGLRELQDAAWLKPLLAALVDENKARVAAGKPRRPVLLKIAPDLSYPQIDAALGVITDLALDGIIATNTTLARPGFFAGVDQAGGLSGAPVRRRSTEIINYIARATNGRLPIIGVGGIMDEAGAGEKLDAGATLVQLYTGLVYRGPFFAAEVARALALRQRI</sequence>
<name>A0A1D8AXM8_9BACT</name>
<gene>
    <name evidence="11 13" type="primary">pyrD</name>
    <name evidence="13" type="ORF">Verru16b_02727</name>
</gene>
<comment type="pathway">
    <text evidence="3 11">Pyrimidine metabolism; UMP biosynthesis via de novo pathway; orotate from (S)-dihydroorotate (quinone route): step 1/1.</text>
</comment>
<dbReference type="GO" id="GO:0005886">
    <property type="term" value="C:plasma membrane"/>
    <property type="evidence" value="ECO:0007669"/>
    <property type="project" value="UniProtKB-SubCell"/>
</dbReference>
<keyword evidence="5 11" id="KW-0285">Flavoprotein</keyword>
<feature type="binding site" evidence="11">
    <location>
        <begin position="259"/>
        <end position="260"/>
    </location>
    <ligand>
        <name>substrate</name>
    </ligand>
</feature>
<feature type="binding site" evidence="11">
    <location>
        <position position="185"/>
    </location>
    <ligand>
        <name>FMN</name>
        <dbReference type="ChEBI" id="CHEBI:58210"/>
    </ligand>
</feature>
<dbReference type="CDD" id="cd04738">
    <property type="entry name" value="DHOD_2_like"/>
    <property type="match status" value="1"/>
</dbReference>
<evidence type="ECO:0000256" key="2">
    <source>
        <dbReference type="ARBA" id="ARBA00004370"/>
    </source>
</evidence>
<dbReference type="PANTHER" id="PTHR48109:SF4">
    <property type="entry name" value="DIHYDROOROTATE DEHYDROGENASE (QUINONE), MITOCHONDRIAL"/>
    <property type="match status" value="1"/>
</dbReference>
<dbReference type="SUPFAM" id="SSF51395">
    <property type="entry name" value="FMN-linked oxidoreductases"/>
    <property type="match status" value="1"/>
</dbReference>
<dbReference type="EC" id="1.3.5.2" evidence="11"/>
<feature type="binding site" evidence="11">
    <location>
        <position position="308"/>
    </location>
    <ligand>
        <name>FMN</name>
        <dbReference type="ChEBI" id="CHEBI:58210"/>
    </ligand>
</feature>
<feature type="active site" description="Nucleophile" evidence="11">
    <location>
        <position position="188"/>
    </location>
</feature>
<dbReference type="InterPro" id="IPR001295">
    <property type="entry name" value="Dihydroorotate_DH_CS"/>
</dbReference>
<keyword evidence="14" id="KW-1185">Reference proteome</keyword>
<feature type="binding site" evidence="11">
    <location>
        <begin position="120"/>
        <end position="124"/>
    </location>
    <ligand>
        <name>substrate</name>
    </ligand>
</feature>
<keyword evidence="7 11" id="KW-0665">Pyrimidine biosynthesis</keyword>
<dbReference type="GO" id="GO:0106430">
    <property type="term" value="F:dihydroorotate dehydrogenase (quinone) activity"/>
    <property type="evidence" value="ECO:0007669"/>
    <property type="project" value="UniProtKB-EC"/>
</dbReference>
<dbReference type="KEGG" id="obg:Verru16b_02727"/>
<dbReference type="UniPathway" id="UPA00070">
    <property type="reaction ID" value="UER00946"/>
</dbReference>